<feature type="compositionally biased region" description="Low complexity" evidence="1">
    <location>
        <begin position="596"/>
        <end position="608"/>
    </location>
</feature>
<organism evidence="2 3">
    <name type="scientific">Cafeteria roenbergensis</name>
    <name type="common">Marine flagellate</name>
    <dbReference type="NCBI Taxonomy" id="33653"/>
    <lineage>
        <taxon>Eukaryota</taxon>
        <taxon>Sar</taxon>
        <taxon>Stramenopiles</taxon>
        <taxon>Bigyra</taxon>
        <taxon>Opalozoa</taxon>
        <taxon>Bicosoecida</taxon>
        <taxon>Cafeteriaceae</taxon>
        <taxon>Cafeteria</taxon>
    </lineage>
</organism>
<feature type="compositionally biased region" description="Gly residues" evidence="1">
    <location>
        <begin position="1075"/>
        <end position="1086"/>
    </location>
</feature>
<sequence>MLVTTAVEALVEAAEPGCDEKRRAELAATAQDAAELGAAHGEAVRGMGWSSPPLLAVASALSRGASVAIAEPGASGKDIAVPLAELLAAAGEHATPEGLRDEAGRALASDVELLCRSGKAEAAARLASLAAAAAGASPGAALKALAVAARAKDRMEGAHGALVAEAVARRAALLPATTGLPAQQLGRLEAALVEAGAAHGSVCGGAPLLAGAGATLHHRARAAAAQAATAAVPPPAWCEDAAGLGWRLLARAAVALGRWQAGSFVSFESVHFHGAEAALAMLRGVLLAEAEAAALAASEAHKGRAGAREAARGQVHAAAESLAAALGAVLPAEAAANAPAMAAEVLLWAAATPAPLRPVGVLDARPEAQEAGESVEAAMASLGTDVGAAGLPLDAGSAAPEPGVPADAALSQAALDALLPTGLIARPAAAAAAADRAAAPSGATKRARKRQRELARRRADTAAAGVTDAALAELLGEWQQRGGAAAPLSAGSLASLAKRARAGEDAAGARAWALSPWDALHTTALRAGVGEELADRARSAAAASWQSWGPGRVPARVLLQAARAAHDANDVATAASILETARLSARAIMAAGARAQPATSAAPAGSTPPDAPPSNQDAAARQRTEAGPAPGAGLAGAVRSAEEESGDSAPTNAEGIPQARVFGGQDFAEAELESAEPWAFAAPPVPASSQSPEGRARPALPPLQPALDDVRDAAARAALCVVRSMSSAEALKALLPTLAVPSLAGPAFTSVHDALVMQALDEHDPAAARNALTLLARRGRHVSHTVVERLCQAAADARIAESLSAAEALGRSSLLLTGYQPWHVPTVPQLRSGFLRALAQLPAAAPADAARMLAALPTGIVTRAVRGRFLPDLDEHDPDSHLAGGADSLADGAAAGASLMPSAGEAHPASERPSASRHHGRAGHQLPPQLQPRDAASSESELEVDMAADRPPSRQSALVRATSTPARAGAGSEALATRDDRSVAAVPITSLEQAQAIYATALADAAAPAAKRHVAGELASSLGLSPPSTVADDAYGSGVAAGKDALTAEAADALNRSRQRYASQLAKLQRARGLVGPGGDAQGAGQGAAAAADMPPDALDGSLDALADAALGAHTPSGPAEVVPPPMPRDPPSSLMVVRSSAAPPGSADAATAAAAGQPTVMSASRWALLAGVASRIVAEPRIPLTAWRAHSGLVAAWEAARAAVAEEEERAMAEERREDAGAAAGRADALDGAWAASLLEDESEAEGGRAAAGGFDLGAEGGDRSAGHVASDAASSRGNRSGLSGRSVAGSGSGSGRAGGWLAVLDSPPPMAPLLSADEGSRLRRALQARADGAGEGGSLREAFELSDRLQAAGFEVGPEDAERLVKVCCRADQPRRAEQTAQWAEGVLGGAALTWRTHAALARAWAGAGALAKAERRCAAMLQALPEHVAAAGRESGAAVVQAIDESRMVAGARAEARAKALAERADGERREREAFAQARLGAGSRMKQIALGAGAGAAAAGDEATAAAGGVRTPPGHVAWSTGVGAIRAGAASALHGLGLPDSSAGAAAGVGDDDDDAGPELVVSRRGATWRETAALHEAEETVALVVEAAASTGQPRRATAVVDMAARYGVLCRVLSGAPLGVVDVTPLRDESAGCVLFAAMDRLRARAREGKPVPDTLVVPAAASSLVHVKAVLEGLSPALRCTVRHPPVQHGAGGVALPCVPRVEVSAEDLTAWLTAPRDELDAFSAAPARGRSRGGGAGGPAPKADPWEAEADDWNEAGDAAEAARQREEFQSWHQRWALRRAEARLAEEEQALATSSSSTAQLRRQLRWRKVEEPSAKQSVREDDSDRA</sequence>
<feature type="region of interest" description="Disordered" evidence="1">
    <location>
        <begin position="1735"/>
        <end position="1756"/>
    </location>
</feature>
<reference evidence="2 3" key="1">
    <citation type="submission" date="2019-07" db="EMBL/GenBank/DDBJ databases">
        <title>Genomes of Cafeteria roenbergensis.</title>
        <authorList>
            <person name="Fischer M.G."/>
            <person name="Hackl T."/>
            <person name="Roman M."/>
        </authorList>
    </citation>
    <scope>NUCLEOTIDE SEQUENCE [LARGE SCALE GENOMIC DNA]</scope>
    <source>
        <strain evidence="2 3">BVI</strain>
    </source>
</reference>
<proteinExistence type="predicted"/>
<dbReference type="EMBL" id="VLTN01000003">
    <property type="protein sequence ID" value="KAA0156607.1"/>
    <property type="molecule type" value="Genomic_DNA"/>
</dbReference>
<feature type="compositionally biased region" description="Low complexity" evidence="1">
    <location>
        <begin position="1276"/>
        <end position="1291"/>
    </location>
</feature>
<evidence type="ECO:0000313" key="3">
    <source>
        <dbReference type="Proteomes" id="UP000323011"/>
    </source>
</evidence>
<feature type="compositionally biased region" description="Low complexity" evidence="1">
    <location>
        <begin position="1800"/>
        <end position="1812"/>
    </location>
</feature>
<feature type="compositionally biased region" description="Low complexity" evidence="1">
    <location>
        <begin position="1087"/>
        <end position="1096"/>
    </location>
</feature>
<evidence type="ECO:0000256" key="1">
    <source>
        <dbReference type="SAM" id="MobiDB-lite"/>
    </source>
</evidence>
<feature type="region of interest" description="Disordered" evidence="1">
    <location>
        <begin position="1131"/>
        <end position="1151"/>
    </location>
</feature>
<feature type="region of interest" description="Disordered" evidence="1">
    <location>
        <begin position="1073"/>
        <end position="1096"/>
    </location>
</feature>
<dbReference type="Proteomes" id="UP000323011">
    <property type="component" value="Unassembled WGS sequence"/>
</dbReference>
<feature type="compositionally biased region" description="Low complexity" evidence="1">
    <location>
        <begin position="626"/>
        <end position="637"/>
    </location>
</feature>
<name>A0A5A8CW59_CAFRO</name>
<feature type="region of interest" description="Disordered" evidence="1">
    <location>
        <begin position="435"/>
        <end position="460"/>
    </location>
</feature>
<feature type="region of interest" description="Disordered" evidence="1">
    <location>
        <begin position="1246"/>
        <end position="1296"/>
    </location>
</feature>
<feature type="region of interest" description="Disordered" evidence="1">
    <location>
        <begin position="1797"/>
        <end position="1837"/>
    </location>
</feature>
<comment type="caution">
    <text evidence="2">The sequence shown here is derived from an EMBL/GenBank/DDBJ whole genome shotgun (WGS) entry which is preliminary data.</text>
</comment>
<feature type="region of interest" description="Disordered" evidence="1">
    <location>
        <begin position="596"/>
        <end position="657"/>
    </location>
</feature>
<keyword evidence="3" id="KW-1185">Reference proteome</keyword>
<evidence type="ECO:0000313" key="2">
    <source>
        <dbReference type="EMBL" id="KAA0156607.1"/>
    </source>
</evidence>
<accession>A0A5A8CW59</accession>
<feature type="compositionally biased region" description="Basic and acidic residues" evidence="1">
    <location>
        <begin position="1818"/>
        <end position="1837"/>
    </location>
</feature>
<feature type="region of interest" description="Disordered" evidence="1">
    <location>
        <begin position="899"/>
        <end position="980"/>
    </location>
</feature>
<protein>
    <submittedName>
        <fullName evidence="2">Uncharacterized protein</fullName>
    </submittedName>
</protein>
<gene>
    <name evidence="2" type="ORF">FNF29_00718</name>
</gene>
<feature type="compositionally biased region" description="Polar residues" evidence="1">
    <location>
        <begin position="953"/>
        <end position="965"/>
    </location>
</feature>
<feature type="compositionally biased region" description="Low complexity" evidence="1">
    <location>
        <begin position="1140"/>
        <end position="1151"/>
    </location>
</feature>